<reference evidence="2 3" key="1">
    <citation type="journal article" date="2012" name="Genome Biol.">
        <title>Genome and low-iron response of an oceanic diatom adapted to chronic iron limitation.</title>
        <authorList>
            <person name="Lommer M."/>
            <person name="Specht M."/>
            <person name="Roy A.S."/>
            <person name="Kraemer L."/>
            <person name="Andreson R."/>
            <person name="Gutowska M.A."/>
            <person name="Wolf J."/>
            <person name="Bergner S.V."/>
            <person name="Schilhabel M.B."/>
            <person name="Klostermeier U.C."/>
            <person name="Beiko R.G."/>
            <person name="Rosenstiel P."/>
            <person name="Hippler M."/>
            <person name="Laroche J."/>
        </authorList>
    </citation>
    <scope>NUCLEOTIDE SEQUENCE [LARGE SCALE GENOMIC DNA]</scope>
    <source>
        <strain evidence="2 3">CCMP1005</strain>
    </source>
</reference>
<keyword evidence="3" id="KW-1185">Reference proteome</keyword>
<accession>K0R7K6</accession>
<sequence>MEIEVRRKVALSKALGPGSTGRASGRPGKARKAGKCRDFATGLGQKRPRGRQSARRRGGRVAGGPSSTRGQNGTKSSFLESSRRALPSDCQSENSGSGPSSPANLEDEERQERCDADTTPGKPQDRGRVDAAARDHARQTPSVAETYDAESSGPRAPGDRPGRQGRPRRTTVCVHSPDVGTREGPSRSRSTGRPPPTSPSTTTRGGQRGRRGPGGPARRPLPRREGAGGDPWTPSPPGGRTAAPTLVRLPVPTAMPPSPSSTPDGRGGRGRTTRPPSLEGDD</sequence>
<feature type="compositionally biased region" description="Basic and acidic residues" evidence="1">
    <location>
        <begin position="123"/>
        <end position="138"/>
    </location>
</feature>
<organism evidence="2 3">
    <name type="scientific">Thalassiosira oceanica</name>
    <name type="common">Marine diatom</name>
    <dbReference type="NCBI Taxonomy" id="159749"/>
    <lineage>
        <taxon>Eukaryota</taxon>
        <taxon>Sar</taxon>
        <taxon>Stramenopiles</taxon>
        <taxon>Ochrophyta</taxon>
        <taxon>Bacillariophyta</taxon>
        <taxon>Coscinodiscophyceae</taxon>
        <taxon>Thalassiosirophycidae</taxon>
        <taxon>Thalassiosirales</taxon>
        <taxon>Thalassiosiraceae</taxon>
        <taxon>Thalassiosira</taxon>
    </lineage>
</organism>
<evidence type="ECO:0000313" key="3">
    <source>
        <dbReference type="Proteomes" id="UP000266841"/>
    </source>
</evidence>
<feature type="compositionally biased region" description="Basic residues" evidence="1">
    <location>
        <begin position="46"/>
        <end position="59"/>
    </location>
</feature>
<dbReference type="Proteomes" id="UP000266841">
    <property type="component" value="Unassembled WGS sequence"/>
</dbReference>
<gene>
    <name evidence="2" type="ORF">THAOC_31688</name>
</gene>
<comment type="caution">
    <text evidence="2">The sequence shown here is derived from an EMBL/GenBank/DDBJ whole genome shotgun (WGS) entry which is preliminary data.</text>
</comment>
<protein>
    <submittedName>
        <fullName evidence="2">Uncharacterized protein</fullName>
    </submittedName>
</protein>
<feature type="compositionally biased region" description="Polar residues" evidence="1">
    <location>
        <begin position="67"/>
        <end position="80"/>
    </location>
</feature>
<dbReference type="AlphaFoldDB" id="K0R7K6"/>
<feature type="compositionally biased region" description="Polar residues" evidence="1">
    <location>
        <begin position="89"/>
        <end position="103"/>
    </location>
</feature>
<dbReference type="EMBL" id="AGNL01044803">
    <property type="protein sequence ID" value="EJK49438.1"/>
    <property type="molecule type" value="Genomic_DNA"/>
</dbReference>
<feature type="compositionally biased region" description="Low complexity" evidence="1">
    <location>
        <begin position="273"/>
        <end position="282"/>
    </location>
</feature>
<evidence type="ECO:0000256" key="1">
    <source>
        <dbReference type="SAM" id="MobiDB-lite"/>
    </source>
</evidence>
<proteinExistence type="predicted"/>
<evidence type="ECO:0000313" key="2">
    <source>
        <dbReference type="EMBL" id="EJK49438.1"/>
    </source>
</evidence>
<feature type="region of interest" description="Disordered" evidence="1">
    <location>
        <begin position="1"/>
        <end position="282"/>
    </location>
</feature>
<name>K0R7K6_THAOC</name>